<dbReference type="PRINTS" id="PR00035">
    <property type="entry name" value="HTHGNTR"/>
</dbReference>
<evidence type="ECO:0000259" key="4">
    <source>
        <dbReference type="PROSITE" id="PS50949"/>
    </source>
</evidence>
<reference evidence="5 6" key="1">
    <citation type="submission" date="2019-03" db="EMBL/GenBank/DDBJ databases">
        <title>Genomic Encyclopedia of Type Strains, Phase IV (KMG-IV): sequencing the most valuable type-strain genomes for metagenomic binning, comparative biology and taxonomic classification.</title>
        <authorList>
            <person name="Goeker M."/>
        </authorList>
    </citation>
    <scope>NUCLEOTIDE SEQUENCE [LARGE SCALE GENOMIC DNA]</scope>
    <source>
        <strain evidence="5 6">DSM 25964</strain>
    </source>
</reference>
<dbReference type="Pfam" id="PF07729">
    <property type="entry name" value="FCD"/>
    <property type="match status" value="1"/>
</dbReference>
<dbReference type="SUPFAM" id="SSF48008">
    <property type="entry name" value="GntR ligand-binding domain-like"/>
    <property type="match status" value="1"/>
</dbReference>
<dbReference type="Proteomes" id="UP000295066">
    <property type="component" value="Unassembled WGS sequence"/>
</dbReference>
<protein>
    <submittedName>
        <fullName evidence="5">GntR family transcriptional regulator</fullName>
    </submittedName>
</protein>
<dbReference type="RefSeq" id="WP_166670041.1">
    <property type="nucleotide sequence ID" value="NZ_SORI01000006.1"/>
</dbReference>
<proteinExistence type="predicted"/>
<dbReference type="GO" id="GO:0003700">
    <property type="term" value="F:DNA-binding transcription factor activity"/>
    <property type="evidence" value="ECO:0007669"/>
    <property type="project" value="InterPro"/>
</dbReference>
<dbReference type="PANTHER" id="PTHR43537:SF24">
    <property type="entry name" value="GLUCONATE OPERON TRANSCRIPTIONAL REPRESSOR"/>
    <property type="match status" value="1"/>
</dbReference>
<dbReference type="PROSITE" id="PS50949">
    <property type="entry name" value="HTH_GNTR"/>
    <property type="match status" value="1"/>
</dbReference>
<keyword evidence="3" id="KW-0804">Transcription</keyword>
<dbReference type="CDD" id="cd07377">
    <property type="entry name" value="WHTH_GntR"/>
    <property type="match status" value="1"/>
</dbReference>
<keyword evidence="2" id="KW-0238">DNA-binding</keyword>
<dbReference type="AlphaFoldDB" id="A0A4R8M715"/>
<dbReference type="PANTHER" id="PTHR43537">
    <property type="entry name" value="TRANSCRIPTIONAL REGULATOR, GNTR FAMILY"/>
    <property type="match status" value="1"/>
</dbReference>
<dbReference type="SUPFAM" id="SSF46785">
    <property type="entry name" value="Winged helix' DNA-binding domain"/>
    <property type="match status" value="1"/>
</dbReference>
<dbReference type="InterPro" id="IPR036388">
    <property type="entry name" value="WH-like_DNA-bd_sf"/>
</dbReference>
<evidence type="ECO:0000313" key="5">
    <source>
        <dbReference type="EMBL" id="TDY61199.1"/>
    </source>
</evidence>
<dbReference type="InterPro" id="IPR000524">
    <property type="entry name" value="Tscrpt_reg_HTH_GntR"/>
</dbReference>
<evidence type="ECO:0000256" key="1">
    <source>
        <dbReference type="ARBA" id="ARBA00023015"/>
    </source>
</evidence>
<dbReference type="SMART" id="SM00895">
    <property type="entry name" value="FCD"/>
    <property type="match status" value="1"/>
</dbReference>
<dbReference type="InterPro" id="IPR008920">
    <property type="entry name" value="TF_FadR/GntR_C"/>
</dbReference>
<gene>
    <name evidence="5" type="ORF">C8D99_10654</name>
</gene>
<dbReference type="Gene3D" id="1.20.120.530">
    <property type="entry name" value="GntR ligand-binding domain-like"/>
    <property type="match status" value="1"/>
</dbReference>
<dbReference type="Gene3D" id="1.10.10.10">
    <property type="entry name" value="Winged helix-like DNA-binding domain superfamily/Winged helix DNA-binding domain"/>
    <property type="match status" value="1"/>
</dbReference>
<dbReference type="SMART" id="SM00345">
    <property type="entry name" value="HTH_GNTR"/>
    <property type="match status" value="1"/>
</dbReference>
<evidence type="ECO:0000313" key="6">
    <source>
        <dbReference type="Proteomes" id="UP000295066"/>
    </source>
</evidence>
<dbReference type="InterPro" id="IPR036390">
    <property type="entry name" value="WH_DNA-bd_sf"/>
</dbReference>
<evidence type="ECO:0000256" key="3">
    <source>
        <dbReference type="ARBA" id="ARBA00023163"/>
    </source>
</evidence>
<dbReference type="Pfam" id="PF00392">
    <property type="entry name" value="GntR"/>
    <property type="match status" value="1"/>
</dbReference>
<keyword evidence="6" id="KW-1185">Reference proteome</keyword>
<organism evidence="5 6">
    <name type="scientific">Aminivibrio pyruvatiphilus</name>
    <dbReference type="NCBI Taxonomy" id="1005740"/>
    <lineage>
        <taxon>Bacteria</taxon>
        <taxon>Thermotogati</taxon>
        <taxon>Synergistota</taxon>
        <taxon>Synergistia</taxon>
        <taxon>Synergistales</taxon>
        <taxon>Aminobacteriaceae</taxon>
        <taxon>Aminivibrio</taxon>
    </lineage>
</organism>
<feature type="domain" description="HTH gntR-type" evidence="4">
    <location>
        <begin position="13"/>
        <end position="80"/>
    </location>
</feature>
<evidence type="ECO:0000256" key="2">
    <source>
        <dbReference type="ARBA" id="ARBA00023125"/>
    </source>
</evidence>
<name>A0A4R8M715_9BACT</name>
<keyword evidence="1" id="KW-0805">Transcription regulation</keyword>
<dbReference type="EMBL" id="SORI01000006">
    <property type="protein sequence ID" value="TDY61199.1"/>
    <property type="molecule type" value="Genomic_DNA"/>
</dbReference>
<accession>A0A4R8M715</accession>
<dbReference type="GO" id="GO:0003677">
    <property type="term" value="F:DNA binding"/>
    <property type="evidence" value="ECO:0007669"/>
    <property type="project" value="UniProtKB-KW"/>
</dbReference>
<sequence length="236" mass="27330">MPLLKNVPDLRTKPMRDIIYEHLRKAIVRGELKADSTFTDGEIAEEFGVSRTPVREAVQKLEADGYIERVPMKGNRVCGISPYELAHSMAIRKALETLAVRYAALRITADELLRLEELLTQADSVFTQYIGDELLERFFPIVKSFNHTVFEACRSTSLSALIWAQREIFDRYRVMRVILPNRIHKSLSRRKDLYAALRDGDPDRACAVWTDHLNESFTIWRDKSGYAKELEGFRFF</sequence>
<dbReference type="InterPro" id="IPR011711">
    <property type="entry name" value="GntR_C"/>
</dbReference>
<comment type="caution">
    <text evidence="5">The sequence shown here is derived from an EMBL/GenBank/DDBJ whole genome shotgun (WGS) entry which is preliminary data.</text>
</comment>